<dbReference type="Gene3D" id="3.40.50.12230">
    <property type="match status" value="1"/>
</dbReference>
<proteinExistence type="predicted"/>
<dbReference type="EMBL" id="CP026604">
    <property type="protein sequence ID" value="AWB67877.1"/>
    <property type="molecule type" value="Genomic_DNA"/>
</dbReference>
<dbReference type="InterPro" id="IPR036477">
    <property type="entry name" value="Formyl_transf_N_sf"/>
</dbReference>
<keyword evidence="3" id="KW-1185">Reference proteome</keyword>
<dbReference type="KEGG" id="cate:C2869_16240"/>
<gene>
    <name evidence="2" type="ORF">C2869_16240</name>
</gene>
<dbReference type="AlphaFoldDB" id="A0A2S0VUI0"/>
<evidence type="ECO:0000259" key="1">
    <source>
        <dbReference type="Pfam" id="PF00551"/>
    </source>
</evidence>
<dbReference type="GO" id="GO:0004479">
    <property type="term" value="F:methionyl-tRNA formyltransferase activity"/>
    <property type="evidence" value="ECO:0007669"/>
    <property type="project" value="TreeGrafter"/>
</dbReference>
<name>A0A2S0VUI0_9ALTE</name>
<dbReference type="Pfam" id="PF00551">
    <property type="entry name" value="Formyl_trans_N"/>
    <property type="match status" value="1"/>
</dbReference>
<dbReference type="PANTHER" id="PTHR11138:SF5">
    <property type="entry name" value="METHIONYL-TRNA FORMYLTRANSFERASE, MITOCHONDRIAL"/>
    <property type="match status" value="1"/>
</dbReference>
<dbReference type="SUPFAM" id="SSF53328">
    <property type="entry name" value="Formyltransferase"/>
    <property type="match status" value="1"/>
</dbReference>
<dbReference type="InterPro" id="IPR002376">
    <property type="entry name" value="Formyl_transf_N"/>
</dbReference>
<dbReference type="Proteomes" id="UP000244441">
    <property type="component" value="Chromosome"/>
</dbReference>
<accession>A0A2S0VUI0</accession>
<dbReference type="OrthoDB" id="9802815at2"/>
<evidence type="ECO:0000313" key="2">
    <source>
        <dbReference type="EMBL" id="AWB67877.1"/>
    </source>
</evidence>
<organism evidence="2 3">
    <name type="scientific">Saccharobesus litoralis</name>
    <dbReference type="NCBI Taxonomy" id="2172099"/>
    <lineage>
        <taxon>Bacteria</taxon>
        <taxon>Pseudomonadati</taxon>
        <taxon>Pseudomonadota</taxon>
        <taxon>Gammaproteobacteria</taxon>
        <taxon>Alteromonadales</taxon>
        <taxon>Alteromonadaceae</taxon>
        <taxon>Saccharobesus</taxon>
    </lineage>
</organism>
<dbReference type="GO" id="GO:0005829">
    <property type="term" value="C:cytosol"/>
    <property type="evidence" value="ECO:0007669"/>
    <property type="project" value="TreeGrafter"/>
</dbReference>
<feature type="domain" description="Formyl transferase N-terminal" evidence="1">
    <location>
        <begin position="44"/>
        <end position="163"/>
    </location>
</feature>
<dbReference type="PANTHER" id="PTHR11138">
    <property type="entry name" value="METHIONYL-TRNA FORMYLTRANSFERASE"/>
    <property type="match status" value="1"/>
</dbReference>
<sequence length="275" mass="30724">MKTVYFGTDLFCSCLAHLYANQFEILTIYTCEPASNVQQVSILAQQNKTKITTTKPTKQELDDLVEQGAQLFVVADYAHLLPSIDAKYAINIHPSLLPAGKGATPLPYLIAQPEFAGVSIHKLSEQLDKGDVLIQQPVTVGADDSIRSLMVKVQLLAKDMLGNVLQDIEYYYQQAKPQSENNSSYWPVPSLAQRTIHWYMSVSEINLISKQYGQFGVVFNLGNEQFISSQLEVSLCQHSFPAGTILYQDDYLYVIALIDGFVCFDKKALSQLNIK</sequence>
<keyword evidence="2" id="KW-0808">Transferase</keyword>
<dbReference type="RefSeq" id="WP_108603943.1">
    <property type="nucleotide sequence ID" value="NZ_CP026604.1"/>
</dbReference>
<evidence type="ECO:0000313" key="3">
    <source>
        <dbReference type="Proteomes" id="UP000244441"/>
    </source>
</evidence>
<protein>
    <submittedName>
        <fullName evidence="2">Methionyl-tRNA formyltransferase</fullName>
    </submittedName>
</protein>
<reference evidence="2 3" key="1">
    <citation type="submission" date="2018-01" db="EMBL/GenBank/DDBJ databases">
        <title>Genome sequence of a Cantenovulum-like bacteria.</title>
        <authorList>
            <person name="Tan W.R."/>
            <person name="Lau N.-S."/>
            <person name="Go F."/>
            <person name="Amirul A.-A.A."/>
        </authorList>
    </citation>
    <scope>NUCLEOTIDE SEQUENCE [LARGE SCALE GENOMIC DNA]</scope>
    <source>
        <strain evidence="2 3">CCB-QB4</strain>
    </source>
</reference>